<dbReference type="EC" id="3.-.-.-" evidence="3"/>
<sequence length="256" mass="29346">MRKKIMIPIAMFFVFFTFVTSIQAATKSREEYEKKGDIIWETETDQKIVAITFDDGPHSLYTDQILDILKKYNAKSTFFIMGAHAQKHPDIIKRQSDEGHEIANHTYNHLYGNTDQLNKEIKRTTNIIGQITGTRSALFRPVGGLFNDTVVNTSKNNNHLVVMWSWHQDTYDWQLPGVNKIVNKVTSGIRPGDIILMHDAGGDRTQTVKALEKILKRLTKDGYEFVTVSELLYRSNSILPEFIENEFGNDAKFISE</sequence>
<keyword evidence="4" id="KW-1185">Reference proteome</keyword>
<keyword evidence="1" id="KW-0732">Signal</keyword>
<evidence type="ECO:0000256" key="1">
    <source>
        <dbReference type="SAM" id="SignalP"/>
    </source>
</evidence>
<evidence type="ECO:0000313" key="3">
    <source>
        <dbReference type="EMBL" id="WLV23800.1"/>
    </source>
</evidence>
<dbReference type="EMBL" id="CP129113">
    <property type="protein sequence ID" value="WLV23800.1"/>
    <property type="molecule type" value="Genomic_DNA"/>
</dbReference>
<dbReference type="PROSITE" id="PS51677">
    <property type="entry name" value="NODB"/>
    <property type="match status" value="1"/>
</dbReference>
<evidence type="ECO:0000259" key="2">
    <source>
        <dbReference type="PROSITE" id="PS51677"/>
    </source>
</evidence>
<dbReference type="Proteomes" id="UP001180087">
    <property type="component" value="Chromosome"/>
</dbReference>
<organism evidence="3 4">
    <name type="scientific">Aciduricibacillus chroicocephali</name>
    <dbReference type="NCBI Taxonomy" id="3054939"/>
    <lineage>
        <taxon>Bacteria</taxon>
        <taxon>Bacillati</taxon>
        <taxon>Bacillota</taxon>
        <taxon>Bacilli</taxon>
        <taxon>Bacillales</taxon>
        <taxon>Bacillaceae</taxon>
        <taxon>Aciduricibacillus</taxon>
    </lineage>
</organism>
<dbReference type="InterPro" id="IPR011330">
    <property type="entry name" value="Glyco_hydro/deAcase_b/a-brl"/>
</dbReference>
<dbReference type="Gene3D" id="3.20.20.370">
    <property type="entry name" value="Glycoside hydrolase/deacetylase"/>
    <property type="match status" value="1"/>
</dbReference>
<accession>A0ABY9KSX3</accession>
<reference evidence="3" key="1">
    <citation type="submission" date="2023-06" db="EMBL/GenBank/DDBJ databases">
        <title>A Treasure from Seagulls: Isolation and Description of Aciduricobacillus qingdaonensis gen. nov., sp. nov., a Rare Obligately Uric Acid-utilizing Member in the Family Bacillaceae.</title>
        <authorList>
            <person name="Liu W."/>
            <person name="Wang B."/>
        </authorList>
    </citation>
    <scope>NUCLEOTIDE SEQUENCE</scope>
    <source>
        <strain evidence="3">44XB</strain>
    </source>
</reference>
<dbReference type="SUPFAM" id="SSF88713">
    <property type="entry name" value="Glycoside hydrolase/deacetylase"/>
    <property type="match status" value="1"/>
</dbReference>
<proteinExistence type="predicted"/>
<protein>
    <submittedName>
        <fullName evidence="3">Polysaccharide deacetylase family protein</fullName>
        <ecNumber evidence="3">3.-.-.-</ecNumber>
    </submittedName>
</protein>
<dbReference type="GO" id="GO:0016787">
    <property type="term" value="F:hydrolase activity"/>
    <property type="evidence" value="ECO:0007669"/>
    <property type="project" value="UniProtKB-KW"/>
</dbReference>
<dbReference type="PANTHER" id="PTHR10587">
    <property type="entry name" value="GLYCOSYL TRANSFERASE-RELATED"/>
    <property type="match status" value="1"/>
</dbReference>
<keyword evidence="3" id="KW-0378">Hydrolase</keyword>
<name>A0ABY9KSX3_9BACI</name>
<feature type="signal peptide" evidence="1">
    <location>
        <begin position="1"/>
        <end position="24"/>
    </location>
</feature>
<evidence type="ECO:0000313" key="4">
    <source>
        <dbReference type="Proteomes" id="UP001180087"/>
    </source>
</evidence>
<gene>
    <name evidence="3" type="ORF">QR721_09115</name>
</gene>
<feature type="chain" id="PRO_5046016329" evidence="1">
    <location>
        <begin position="25"/>
        <end position="256"/>
    </location>
</feature>
<dbReference type="InterPro" id="IPR050248">
    <property type="entry name" value="Polysacc_deacetylase_ArnD"/>
</dbReference>
<dbReference type="RefSeq" id="WP_348026178.1">
    <property type="nucleotide sequence ID" value="NZ_CP129113.1"/>
</dbReference>
<dbReference type="InterPro" id="IPR002509">
    <property type="entry name" value="NODB_dom"/>
</dbReference>
<dbReference type="CDD" id="cd10917">
    <property type="entry name" value="CE4_NodB_like_6s_7s"/>
    <property type="match status" value="1"/>
</dbReference>
<dbReference type="Pfam" id="PF01522">
    <property type="entry name" value="Polysacc_deac_1"/>
    <property type="match status" value="1"/>
</dbReference>
<feature type="domain" description="NodB homology" evidence="2">
    <location>
        <begin position="47"/>
        <end position="226"/>
    </location>
</feature>